<sequence length="468" mass="49936">MNRMRLHTGSPFGSSIWRSEMRCSLLKHSCSVPDESWAVASMRTPIVVSSLHRHSSDSSSSTSSCSSCMMHLSIMFALSCSCLYSAPMKRIVPSARLRMRFVCSSSSIFMSSVCSAVCSPASVRFALRNSRDSFWVFSVSGSAATFGCMKDGFHAFEEDFSFTSSLMFRFTLIICPSVSSPPAIAPVRVDISFADSRPRYRLRFMGGRPPPDGLSIPLPSPADGIGPPKPMLFMNDGSSELSCPLTAPAPPPPPPPPPRPPMCRAEDTNVPGLDLSSDLQTSGIVVGFSRPIAESFSDSSRSSEYFLRTPLTASSFSFSDVRRMRLPIDSPPVGVVGVAGSEALLLFPVAAVPPPPPSLLLSALSDGSVVPGSSSASPFASAATGAVPFMDSFVTASATRSILLLLSSSWRFSATADWASVATSPLSVAMLERGGRIDTAKVKHETMQHDEHGVCLGGGDLIFYEENR</sequence>
<dbReference type="AlphaFoldDB" id="A0A8W7PED2"/>
<name>A0A8W7PED2_ANOCL</name>
<proteinExistence type="predicted"/>
<dbReference type="EnsemblMetazoa" id="ACOM030012-RA">
    <property type="protein sequence ID" value="ACOM030012-PA.1"/>
    <property type="gene ID" value="ACOM030012"/>
</dbReference>
<feature type="compositionally biased region" description="Pro residues" evidence="1">
    <location>
        <begin position="247"/>
        <end position="261"/>
    </location>
</feature>
<reference evidence="2" key="1">
    <citation type="submission" date="2022-08" db="UniProtKB">
        <authorList>
            <consortium name="EnsemblMetazoa"/>
        </authorList>
    </citation>
    <scope>IDENTIFICATION</scope>
</reference>
<evidence type="ECO:0000256" key="1">
    <source>
        <dbReference type="SAM" id="MobiDB-lite"/>
    </source>
</evidence>
<protein>
    <submittedName>
        <fullName evidence="2">Uncharacterized protein</fullName>
    </submittedName>
</protein>
<accession>A0A8W7PED2</accession>
<dbReference type="Proteomes" id="UP000075882">
    <property type="component" value="Unassembled WGS sequence"/>
</dbReference>
<evidence type="ECO:0000313" key="2">
    <source>
        <dbReference type="EnsemblMetazoa" id="ACOM030012-PA.1"/>
    </source>
</evidence>
<feature type="region of interest" description="Disordered" evidence="1">
    <location>
        <begin position="242"/>
        <end position="264"/>
    </location>
</feature>
<organism evidence="2">
    <name type="scientific">Anopheles coluzzii</name>
    <name type="common">African malaria mosquito</name>
    <dbReference type="NCBI Taxonomy" id="1518534"/>
    <lineage>
        <taxon>Eukaryota</taxon>
        <taxon>Metazoa</taxon>
        <taxon>Ecdysozoa</taxon>
        <taxon>Arthropoda</taxon>
        <taxon>Hexapoda</taxon>
        <taxon>Insecta</taxon>
        <taxon>Pterygota</taxon>
        <taxon>Neoptera</taxon>
        <taxon>Endopterygota</taxon>
        <taxon>Diptera</taxon>
        <taxon>Nematocera</taxon>
        <taxon>Culicoidea</taxon>
        <taxon>Culicidae</taxon>
        <taxon>Anophelinae</taxon>
        <taxon>Anopheles</taxon>
    </lineage>
</organism>